<dbReference type="Gene3D" id="3.90.930.1">
    <property type="match status" value="1"/>
</dbReference>
<dbReference type="InterPro" id="IPR011652">
    <property type="entry name" value="MORN_2"/>
</dbReference>
<protein>
    <submittedName>
        <fullName evidence="1">Uncharacterized protein</fullName>
    </submittedName>
</protein>
<sequence length="472" mass="54965">MRVSPVNLSYSNSLNESRKNKVTKNVPQYNSYFTNTPQQNVSFCGLWKSIIKLAKEVSGYDDALTKLTESSTIQKNIDIFVDKIDGTLNRENILNKSGKIKGFIEYHDSNAGPKIQRKVELNPDDTVKTITTYEYVPNSPHNYISRTFNFDGQGRMQWETRYKYNEGKQLSETSNYDPEGNFIQKTAYWPLFGIKEDYNESGVLLKRMRTSLRDGVGNITEIVDYNPSSPYYGRTQVIDDDFNLIETIRYEKVPNSYSDIREFRYYPSGKLKSVANCDGNCEFSYNSWNKREFYESGKLKSDEYSGTYKEYYENGNIKVHSRDSGNQYEKYYENGNLMEKKYAATYYSGTHTYIADIDITKYAPDGKTVIVRSTSCPNDPWIPDINEREHTVEYSPDGKTIKKIYHKLFEKYGNTHEEYTVKYKDNGDLSAIYIGKFFYPASPPDFRDGDDINKCSYQVQKIYNEYKDMNKK</sequence>
<dbReference type="AlphaFoldDB" id="A0A9D1JNY2"/>
<gene>
    <name evidence="1" type="ORF">IAC10_08720</name>
</gene>
<organism evidence="1 2">
    <name type="scientific">Candidatus Scatousia excrementigallinarum</name>
    <dbReference type="NCBI Taxonomy" id="2840935"/>
    <lineage>
        <taxon>Bacteria</taxon>
        <taxon>Candidatus Scatousia</taxon>
    </lineage>
</organism>
<dbReference type="Proteomes" id="UP000823928">
    <property type="component" value="Unassembled WGS sequence"/>
</dbReference>
<dbReference type="Pfam" id="PF07661">
    <property type="entry name" value="MORN_2"/>
    <property type="match status" value="1"/>
</dbReference>
<comment type="caution">
    <text evidence="1">The sequence shown here is derived from an EMBL/GenBank/DDBJ whole genome shotgun (WGS) entry which is preliminary data.</text>
</comment>
<accession>A0A9D1JNY2</accession>
<evidence type="ECO:0000313" key="2">
    <source>
        <dbReference type="Proteomes" id="UP000823928"/>
    </source>
</evidence>
<reference evidence="1" key="1">
    <citation type="submission" date="2020-10" db="EMBL/GenBank/DDBJ databases">
        <authorList>
            <person name="Gilroy R."/>
        </authorList>
    </citation>
    <scope>NUCLEOTIDE SEQUENCE</scope>
    <source>
        <strain evidence="1">6276</strain>
    </source>
</reference>
<reference evidence="1" key="2">
    <citation type="journal article" date="2021" name="PeerJ">
        <title>Extensive microbial diversity within the chicken gut microbiome revealed by metagenomics and culture.</title>
        <authorList>
            <person name="Gilroy R."/>
            <person name="Ravi A."/>
            <person name="Getino M."/>
            <person name="Pursley I."/>
            <person name="Horton D.L."/>
            <person name="Alikhan N.F."/>
            <person name="Baker D."/>
            <person name="Gharbi K."/>
            <person name="Hall N."/>
            <person name="Watson M."/>
            <person name="Adriaenssens E.M."/>
            <person name="Foster-Nyarko E."/>
            <person name="Jarju S."/>
            <person name="Secka A."/>
            <person name="Antonio M."/>
            <person name="Oren A."/>
            <person name="Chaudhuri R.R."/>
            <person name="La Ragione R."/>
            <person name="Hildebrand F."/>
            <person name="Pallen M.J."/>
        </authorList>
    </citation>
    <scope>NUCLEOTIDE SEQUENCE</scope>
    <source>
        <strain evidence="1">6276</strain>
    </source>
</reference>
<proteinExistence type="predicted"/>
<evidence type="ECO:0000313" key="1">
    <source>
        <dbReference type="EMBL" id="HIS36695.1"/>
    </source>
</evidence>
<dbReference type="EMBL" id="DVIU01000171">
    <property type="protein sequence ID" value="HIS36695.1"/>
    <property type="molecule type" value="Genomic_DNA"/>
</dbReference>
<name>A0A9D1JNY2_9BACT</name>